<evidence type="ECO:0000256" key="1">
    <source>
        <dbReference type="SAM" id="MobiDB-lite"/>
    </source>
</evidence>
<proteinExistence type="predicted"/>
<dbReference type="EMBL" id="NBCO01000010">
    <property type="protein sequence ID" value="ORC89924.1"/>
    <property type="molecule type" value="Genomic_DNA"/>
</dbReference>
<accession>A0A1X0NZ03</accession>
<feature type="non-terminal residue" evidence="2">
    <location>
        <position position="1"/>
    </location>
</feature>
<dbReference type="RefSeq" id="XP_028883990.1">
    <property type="nucleotide sequence ID" value="XM_029024683.1"/>
</dbReference>
<feature type="non-terminal residue" evidence="2">
    <location>
        <position position="153"/>
    </location>
</feature>
<evidence type="ECO:0000313" key="2">
    <source>
        <dbReference type="EMBL" id="ORC89924.1"/>
    </source>
</evidence>
<dbReference type="VEuPathDB" id="TriTrypDB:TM35_000101920"/>
<name>A0A1X0NZ03_9TRYP</name>
<feature type="region of interest" description="Disordered" evidence="1">
    <location>
        <begin position="122"/>
        <end position="141"/>
    </location>
</feature>
<dbReference type="OrthoDB" id="250649at2759"/>
<organism evidence="2 3">
    <name type="scientific">Trypanosoma theileri</name>
    <dbReference type="NCBI Taxonomy" id="67003"/>
    <lineage>
        <taxon>Eukaryota</taxon>
        <taxon>Discoba</taxon>
        <taxon>Euglenozoa</taxon>
        <taxon>Kinetoplastea</taxon>
        <taxon>Metakinetoplastina</taxon>
        <taxon>Trypanosomatida</taxon>
        <taxon>Trypanosomatidae</taxon>
        <taxon>Trypanosoma</taxon>
    </lineage>
</organism>
<evidence type="ECO:0000313" key="3">
    <source>
        <dbReference type="Proteomes" id="UP000192257"/>
    </source>
</evidence>
<gene>
    <name evidence="2" type="ORF">TM35_000101920</name>
</gene>
<comment type="caution">
    <text evidence="2">The sequence shown here is derived from an EMBL/GenBank/DDBJ whole genome shotgun (WGS) entry which is preliminary data.</text>
</comment>
<protein>
    <submittedName>
        <fullName evidence="2">Uncharacterized protein</fullName>
    </submittedName>
</protein>
<dbReference type="Proteomes" id="UP000192257">
    <property type="component" value="Unassembled WGS sequence"/>
</dbReference>
<dbReference type="GeneID" id="39984463"/>
<keyword evidence="3" id="KW-1185">Reference proteome</keyword>
<reference evidence="2 3" key="1">
    <citation type="submission" date="2017-03" db="EMBL/GenBank/DDBJ databases">
        <title>An alternative strategy for trypanosome survival in the mammalian bloodstream revealed through genome and transcriptome analysis of the ubiquitous bovine parasite Trypanosoma (Megatrypanum) theileri.</title>
        <authorList>
            <person name="Kelly S."/>
            <person name="Ivens A."/>
            <person name="Mott A."/>
            <person name="O'Neill E."/>
            <person name="Emms D."/>
            <person name="Macleod O."/>
            <person name="Voorheis P."/>
            <person name="Matthews J."/>
            <person name="Matthews K."/>
            <person name="Carrington M."/>
        </authorList>
    </citation>
    <scope>NUCLEOTIDE SEQUENCE [LARGE SCALE GENOMIC DNA]</scope>
    <source>
        <strain evidence="2">Edinburgh</strain>
    </source>
</reference>
<dbReference type="AlphaFoldDB" id="A0A1X0NZ03"/>
<sequence>VKGGIYVHPHTNTRSVCHRDYAPWHARLLAEERETHRIALDRQQQRTARLQQRWRQECAAHTQTRLLLLQSQIQLCESREEAGRQGITRAAMEEQCQLQQAWITLMHLFTLTGQRTAARRDLHKQPFSHSHSNSNSELSPWLPAALLPHQQRP</sequence>